<dbReference type="GeneID" id="69035706"/>
<dbReference type="STRING" id="447093.C0NH68"/>
<evidence type="ECO:0000313" key="2">
    <source>
        <dbReference type="EMBL" id="EEH09153.1"/>
    </source>
</evidence>
<dbReference type="PANTHER" id="PTHR35585:SF1">
    <property type="entry name" value="HHE DOMAIN PROTEIN (AFU_ORTHOLOGUE AFUA_4G00730)"/>
    <property type="match status" value="1"/>
</dbReference>
<dbReference type="InParanoid" id="C0NH68"/>
<name>C0NH68_AJECG</name>
<dbReference type="Proteomes" id="UP000001631">
    <property type="component" value="Unassembled WGS sequence"/>
</dbReference>
<dbReference type="RefSeq" id="XP_045289634.1">
    <property type="nucleotide sequence ID" value="XM_045429739.1"/>
</dbReference>
<dbReference type="EMBL" id="GG663365">
    <property type="protein sequence ID" value="EEH09153.1"/>
    <property type="molecule type" value="Genomic_DNA"/>
</dbReference>
<sequence>MNPTRGVLARHSVGKELVVYPALEKHVKSGKERADGGCKERHAVRTTAQRKFQGMKTTDPDFIPSIKNLVAELSRHIQEEEEEDGDPAEEIEKLATSLGRMKAFVQSCSHPSAPDKPLCETVAGLLPTPIDHLADLFREFPGETASPDSSSK</sequence>
<dbReference type="PANTHER" id="PTHR35585">
    <property type="entry name" value="HHE DOMAIN PROTEIN (AFU_ORTHOLOGUE AFUA_4G00730)"/>
    <property type="match status" value="1"/>
</dbReference>
<organism evidence="2 3">
    <name type="scientific">Ajellomyces capsulatus (strain G186AR / H82 / ATCC MYA-2454 / RMSCC 2432)</name>
    <name type="common">Darling's disease fungus</name>
    <name type="synonym">Histoplasma capsulatum</name>
    <dbReference type="NCBI Taxonomy" id="447093"/>
    <lineage>
        <taxon>Eukaryota</taxon>
        <taxon>Fungi</taxon>
        <taxon>Dikarya</taxon>
        <taxon>Ascomycota</taxon>
        <taxon>Pezizomycotina</taxon>
        <taxon>Eurotiomycetes</taxon>
        <taxon>Eurotiomycetidae</taxon>
        <taxon>Onygenales</taxon>
        <taxon>Ajellomycetaceae</taxon>
        <taxon>Histoplasma</taxon>
    </lineage>
</organism>
<reference evidence="2" key="1">
    <citation type="submission" date="2009-02" db="EMBL/GenBank/DDBJ databases">
        <title>The Genome Sequence of Ajellomyces capsulatus strain G186AR.</title>
        <authorList>
            <consortium name="The Broad Institute Genome Sequencing Platform"/>
            <person name="Champion M."/>
            <person name="Cuomo C."/>
            <person name="Ma L.-J."/>
            <person name="Henn M.R."/>
            <person name="Sil A."/>
            <person name="Goldman B."/>
            <person name="Young S.K."/>
            <person name="Kodira C.D."/>
            <person name="Zeng Q."/>
            <person name="Koehrsen M."/>
            <person name="Alvarado L."/>
            <person name="Berlin A."/>
            <person name="Borenstein D."/>
            <person name="Chen Z."/>
            <person name="Engels R."/>
            <person name="Freedman E."/>
            <person name="Gellesch M."/>
            <person name="Goldberg J."/>
            <person name="Griggs A."/>
            <person name="Gujja S."/>
            <person name="Heiman D."/>
            <person name="Hepburn T."/>
            <person name="Howarth C."/>
            <person name="Jen D."/>
            <person name="Larson L."/>
            <person name="Lewis B."/>
            <person name="Mehta T."/>
            <person name="Park D."/>
            <person name="Pearson M."/>
            <person name="Roberts A."/>
            <person name="Saif S."/>
            <person name="Shea T."/>
            <person name="Shenoy N."/>
            <person name="Sisk P."/>
            <person name="Stolte C."/>
            <person name="Sykes S."/>
            <person name="Walk T."/>
            <person name="White J."/>
            <person name="Yandava C."/>
            <person name="Klein B."/>
            <person name="McEwen J.G."/>
            <person name="Puccia R."/>
            <person name="Goldman G.H."/>
            <person name="Felipe M.S."/>
            <person name="Nino-Vega G."/>
            <person name="San-Blas G."/>
            <person name="Taylor J."/>
            <person name="Mendoza L."/>
            <person name="Galagan J."/>
            <person name="Nusbaum C."/>
            <person name="Birren B."/>
        </authorList>
    </citation>
    <scope>NUCLEOTIDE SEQUENCE</scope>
    <source>
        <strain evidence="2">G186AR</strain>
    </source>
</reference>
<dbReference type="VEuPathDB" id="FungiDB:I7I50_10295"/>
<evidence type="ECO:0000313" key="3">
    <source>
        <dbReference type="Proteomes" id="UP000001631"/>
    </source>
</evidence>
<feature type="compositionally biased region" description="Basic and acidic residues" evidence="1">
    <location>
        <begin position="29"/>
        <end position="43"/>
    </location>
</feature>
<dbReference type="AlphaFoldDB" id="C0NH68"/>
<protein>
    <submittedName>
        <fullName evidence="2">Hemerythrin HHE cation binding domain-containing protein</fullName>
    </submittedName>
</protein>
<evidence type="ECO:0000256" key="1">
    <source>
        <dbReference type="SAM" id="MobiDB-lite"/>
    </source>
</evidence>
<feature type="region of interest" description="Disordered" evidence="1">
    <location>
        <begin position="29"/>
        <end position="60"/>
    </location>
</feature>
<proteinExistence type="predicted"/>
<gene>
    <name evidence="2" type="ORF">HCBG_02690</name>
</gene>
<accession>C0NH68</accession>
<keyword evidence="3" id="KW-1185">Reference proteome</keyword>
<dbReference type="HOGENOM" id="CLU_079417_0_2_1"/>